<dbReference type="AlphaFoldDB" id="A0A7M7M607"/>
<evidence type="ECO:0000313" key="3">
    <source>
        <dbReference type="Proteomes" id="UP000594260"/>
    </source>
</evidence>
<dbReference type="KEGG" id="vde:111246522"/>
<organism evidence="2 3">
    <name type="scientific">Varroa destructor</name>
    <name type="common">Honeybee mite</name>
    <dbReference type="NCBI Taxonomy" id="109461"/>
    <lineage>
        <taxon>Eukaryota</taxon>
        <taxon>Metazoa</taxon>
        <taxon>Ecdysozoa</taxon>
        <taxon>Arthropoda</taxon>
        <taxon>Chelicerata</taxon>
        <taxon>Arachnida</taxon>
        <taxon>Acari</taxon>
        <taxon>Parasitiformes</taxon>
        <taxon>Mesostigmata</taxon>
        <taxon>Gamasina</taxon>
        <taxon>Dermanyssoidea</taxon>
        <taxon>Varroidae</taxon>
        <taxon>Varroa</taxon>
    </lineage>
</organism>
<evidence type="ECO:0000313" key="2">
    <source>
        <dbReference type="EnsemblMetazoa" id="XP_022651995"/>
    </source>
</evidence>
<dbReference type="InParanoid" id="A0A7M7M607"/>
<feature type="signal peptide" evidence="1">
    <location>
        <begin position="1"/>
        <end position="24"/>
    </location>
</feature>
<evidence type="ECO:0000256" key="1">
    <source>
        <dbReference type="SAM" id="SignalP"/>
    </source>
</evidence>
<dbReference type="RefSeq" id="XP_022651995.1">
    <property type="nucleotide sequence ID" value="XM_022796260.1"/>
</dbReference>
<accession>A0A7M7M607</accession>
<reference evidence="2" key="1">
    <citation type="submission" date="2021-01" db="UniProtKB">
        <authorList>
            <consortium name="EnsemblMetazoa"/>
        </authorList>
    </citation>
    <scope>IDENTIFICATION</scope>
</reference>
<dbReference type="GeneID" id="111246522"/>
<dbReference type="Proteomes" id="UP000594260">
    <property type="component" value="Unplaced"/>
</dbReference>
<proteinExistence type="predicted"/>
<sequence length="151" mass="16086">MSLNVRASLVLIMLAIGAVQYAESRKLLKLAAAAAIIRGGPIIPIPIRYPVHVPHPKIVKVPVKVPEHHHSHSVHKVVVPVHTHSVSEKHVPVHSHAHLEKAVALPVGHGHGHESFGDYGGHGLELGGFDGGHGHNEIGHIADTSFGGHSW</sequence>
<keyword evidence="1" id="KW-0732">Signal</keyword>
<dbReference type="EnsemblMetazoa" id="XM_022796260">
    <property type="protein sequence ID" value="XP_022651995"/>
    <property type="gene ID" value="LOC111246522"/>
</dbReference>
<feature type="chain" id="PRO_5029858250" evidence="1">
    <location>
        <begin position="25"/>
        <end position="151"/>
    </location>
</feature>
<keyword evidence="3" id="KW-1185">Reference proteome</keyword>
<name>A0A7M7M607_VARDE</name>
<protein>
    <submittedName>
        <fullName evidence="2">Uncharacterized protein</fullName>
    </submittedName>
</protein>